<keyword evidence="2" id="KW-0012">Acyltransferase</keyword>
<keyword evidence="5" id="KW-1185">Reference proteome</keyword>
<dbReference type="EMBL" id="FLYE01000012">
    <property type="protein sequence ID" value="SCA56441.1"/>
    <property type="molecule type" value="Genomic_DNA"/>
</dbReference>
<dbReference type="AlphaFoldDB" id="A0A1C3RGP6"/>
<dbReference type="InterPro" id="IPR051016">
    <property type="entry name" value="Diverse_Substrate_AcTransf"/>
</dbReference>
<accession>A0A1C3RGP6</accession>
<dbReference type="Pfam" id="PF00583">
    <property type="entry name" value="Acetyltransf_1"/>
    <property type="match status" value="1"/>
</dbReference>
<dbReference type="Gene3D" id="3.40.630.30">
    <property type="match status" value="1"/>
</dbReference>
<protein>
    <submittedName>
        <fullName evidence="4">GCN5-related N-acetyltransferase</fullName>
    </submittedName>
</protein>
<organism evidence="4 5">
    <name type="scientific">Candidatus Terasakiella magnetica</name>
    <dbReference type="NCBI Taxonomy" id="1867952"/>
    <lineage>
        <taxon>Bacteria</taxon>
        <taxon>Pseudomonadati</taxon>
        <taxon>Pseudomonadota</taxon>
        <taxon>Alphaproteobacteria</taxon>
        <taxon>Rhodospirillales</taxon>
        <taxon>Terasakiellaceae</taxon>
        <taxon>Terasakiella</taxon>
    </lineage>
</organism>
<dbReference type="STRING" id="1867952.MTBPR1_20289"/>
<sequence>MNIRPIEINDYSRWFDLWQAYLAFYTVELSDEVTQKVWERLMNEDDKDLYGLVCEDEDHVIGFTHYFFHGTTWFDSSYCYLEDLFVEQSVRARGAGRALINGVKEQAQTHGAAKLYWHTDKQNETAQGLYNKVADLTDFIRYDIALKP</sequence>
<dbReference type="PANTHER" id="PTHR10545:SF42">
    <property type="entry name" value="ACETYLTRANSFERASE"/>
    <property type="match status" value="1"/>
</dbReference>
<name>A0A1C3RGP6_9PROT</name>
<dbReference type="InterPro" id="IPR016181">
    <property type="entry name" value="Acyl_CoA_acyltransferase"/>
</dbReference>
<dbReference type="SUPFAM" id="SSF55729">
    <property type="entry name" value="Acyl-CoA N-acyltransferases (Nat)"/>
    <property type="match status" value="1"/>
</dbReference>
<evidence type="ECO:0000256" key="1">
    <source>
        <dbReference type="ARBA" id="ARBA00022679"/>
    </source>
</evidence>
<dbReference type="PANTHER" id="PTHR10545">
    <property type="entry name" value="DIAMINE N-ACETYLTRANSFERASE"/>
    <property type="match status" value="1"/>
</dbReference>
<dbReference type="PROSITE" id="PS51186">
    <property type="entry name" value="GNAT"/>
    <property type="match status" value="1"/>
</dbReference>
<proteinExistence type="predicted"/>
<reference evidence="4 5" key="1">
    <citation type="submission" date="2016-07" db="EMBL/GenBank/DDBJ databases">
        <authorList>
            <person name="Lefevre C.T."/>
        </authorList>
    </citation>
    <scope>NUCLEOTIDE SEQUENCE [LARGE SCALE GENOMIC DNA]</scope>
    <source>
        <strain evidence="4">PR1</strain>
    </source>
</reference>
<dbReference type="InterPro" id="IPR000182">
    <property type="entry name" value="GNAT_dom"/>
</dbReference>
<feature type="domain" description="N-acetyltransferase" evidence="3">
    <location>
        <begin position="1"/>
        <end position="148"/>
    </location>
</feature>
<dbReference type="GO" id="GO:0008080">
    <property type="term" value="F:N-acetyltransferase activity"/>
    <property type="evidence" value="ECO:0007669"/>
    <property type="project" value="TreeGrafter"/>
</dbReference>
<dbReference type="RefSeq" id="WP_069188529.1">
    <property type="nucleotide sequence ID" value="NZ_FLYE01000012.1"/>
</dbReference>
<dbReference type="CDD" id="cd04301">
    <property type="entry name" value="NAT_SF"/>
    <property type="match status" value="1"/>
</dbReference>
<evidence type="ECO:0000256" key="2">
    <source>
        <dbReference type="ARBA" id="ARBA00023315"/>
    </source>
</evidence>
<evidence type="ECO:0000313" key="5">
    <source>
        <dbReference type="Proteomes" id="UP000231658"/>
    </source>
</evidence>
<gene>
    <name evidence="4" type="ORF">MTBPR1_20289</name>
</gene>
<evidence type="ECO:0000313" key="4">
    <source>
        <dbReference type="EMBL" id="SCA56441.1"/>
    </source>
</evidence>
<evidence type="ECO:0000259" key="3">
    <source>
        <dbReference type="PROSITE" id="PS51186"/>
    </source>
</evidence>
<dbReference type="OrthoDB" id="9805924at2"/>
<dbReference type="Proteomes" id="UP000231658">
    <property type="component" value="Unassembled WGS sequence"/>
</dbReference>
<keyword evidence="1 4" id="KW-0808">Transferase</keyword>